<feature type="domain" description="Response regulatory" evidence="10">
    <location>
        <begin position="2"/>
        <end position="128"/>
    </location>
</feature>
<dbReference type="CDD" id="cd00383">
    <property type="entry name" value="trans_reg_C"/>
    <property type="match status" value="1"/>
</dbReference>
<protein>
    <submittedName>
        <fullName evidence="12">DNA-binding response regulator</fullName>
    </submittedName>
</protein>
<dbReference type="PANTHER" id="PTHR48111:SF35">
    <property type="entry name" value="TRANSCRIPTIONAL REGULATORY PROTEIN QSEB"/>
    <property type="match status" value="1"/>
</dbReference>
<dbReference type="GO" id="GO:0006355">
    <property type="term" value="P:regulation of DNA-templated transcription"/>
    <property type="evidence" value="ECO:0007669"/>
    <property type="project" value="InterPro"/>
</dbReference>
<proteinExistence type="predicted"/>
<feature type="domain" description="OmpR/PhoB-type" evidence="11">
    <location>
        <begin position="136"/>
        <end position="230"/>
    </location>
</feature>
<dbReference type="InterPro" id="IPR011006">
    <property type="entry name" value="CheY-like_superfamily"/>
</dbReference>
<name>A0A2S0N4S9_9BURK</name>
<dbReference type="InterPro" id="IPR001867">
    <property type="entry name" value="OmpR/PhoB-type_DNA-bd"/>
</dbReference>
<evidence type="ECO:0000313" key="12">
    <source>
        <dbReference type="EMBL" id="AVO43160.1"/>
    </source>
</evidence>
<keyword evidence="7" id="KW-0804">Transcription</keyword>
<dbReference type="PROSITE" id="PS50110">
    <property type="entry name" value="RESPONSE_REGULATORY"/>
    <property type="match status" value="1"/>
</dbReference>
<keyword evidence="4" id="KW-0902">Two-component regulatory system</keyword>
<evidence type="ECO:0000313" key="13">
    <source>
        <dbReference type="Proteomes" id="UP000239326"/>
    </source>
</evidence>
<dbReference type="Pfam" id="PF00486">
    <property type="entry name" value="Trans_reg_C"/>
    <property type="match status" value="1"/>
</dbReference>
<evidence type="ECO:0000259" key="11">
    <source>
        <dbReference type="PROSITE" id="PS51755"/>
    </source>
</evidence>
<evidence type="ECO:0000256" key="4">
    <source>
        <dbReference type="ARBA" id="ARBA00023012"/>
    </source>
</evidence>
<dbReference type="PANTHER" id="PTHR48111">
    <property type="entry name" value="REGULATOR OF RPOS"/>
    <property type="match status" value="1"/>
</dbReference>
<evidence type="ECO:0000256" key="6">
    <source>
        <dbReference type="ARBA" id="ARBA00023125"/>
    </source>
</evidence>
<evidence type="ECO:0000256" key="9">
    <source>
        <dbReference type="PROSITE-ProRule" id="PRU01091"/>
    </source>
</evidence>
<accession>A0A2S0N4S9</accession>
<dbReference type="Gene3D" id="1.10.10.10">
    <property type="entry name" value="Winged helix-like DNA-binding domain superfamily/Winged helix DNA-binding domain"/>
    <property type="match status" value="1"/>
</dbReference>
<dbReference type="RefSeq" id="WP_106448135.1">
    <property type="nucleotide sequence ID" value="NZ_CP027669.1"/>
</dbReference>
<comment type="subcellular location">
    <subcellularLocation>
        <location evidence="1">Cytoplasm</location>
    </subcellularLocation>
</comment>
<gene>
    <name evidence="12" type="ORF">C6571_08850</name>
</gene>
<dbReference type="GO" id="GO:0032993">
    <property type="term" value="C:protein-DNA complex"/>
    <property type="evidence" value="ECO:0007669"/>
    <property type="project" value="TreeGrafter"/>
</dbReference>
<dbReference type="InterPro" id="IPR039420">
    <property type="entry name" value="WalR-like"/>
</dbReference>
<keyword evidence="2" id="KW-0963">Cytoplasm</keyword>
<dbReference type="OrthoDB" id="9802426at2"/>
<reference evidence="12 13" key="1">
    <citation type="submission" date="2018-03" db="EMBL/GenBank/DDBJ databases">
        <title>Genome sequencing of Simplicispira sp.</title>
        <authorList>
            <person name="Kim S.-J."/>
            <person name="Heo J."/>
            <person name="Kwon S.-W."/>
        </authorList>
    </citation>
    <scope>NUCLEOTIDE SEQUENCE [LARGE SCALE GENOMIC DNA]</scope>
    <source>
        <strain evidence="12 13">SC1-8</strain>
    </source>
</reference>
<dbReference type="GO" id="GO:0000976">
    <property type="term" value="F:transcription cis-regulatory region binding"/>
    <property type="evidence" value="ECO:0007669"/>
    <property type="project" value="TreeGrafter"/>
</dbReference>
<dbReference type="Proteomes" id="UP000239326">
    <property type="component" value="Chromosome"/>
</dbReference>
<dbReference type="SMART" id="SM00862">
    <property type="entry name" value="Trans_reg_C"/>
    <property type="match status" value="1"/>
</dbReference>
<dbReference type="InterPro" id="IPR001789">
    <property type="entry name" value="Sig_transdc_resp-reg_receiver"/>
</dbReference>
<dbReference type="EMBL" id="CP027669">
    <property type="protein sequence ID" value="AVO43160.1"/>
    <property type="molecule type" value="Genomic_DNA"/>
</dbReference>
<evidence type="ECO:0000256" key="2">
    <source>
        <dbReference type="ARBA" id="ARBA00022490"/>
    </source>
</evidence>
<dbReference type="SUPFAM" id="SSF52172">
    <property type="entry name" value="CheY-like"/>
    <property type="match status" value="1"/>
</dbReference>
<evidence type="ECO:0000256" key="5">
    <source>
        <dbReference type="ARBA" id="ARBA00023015"/>
    </source>
</evidence>
<keyword evidence="6 9" id="KW-0238">DNA-binding</keyword>
<dbReference type="AlphaFoldDB" id="A0A2S0N4S9"/>
<evidence type="ECO:0000259" key="10">
    <source>
        <dbReference type="PROSITE" id="PS50110"/>
    </source>
</evidence>
<keyword evidence="3 8" id="KW-0597">Phosphoprotein</keyword>
<feature type="DNA-binding region" description="OmpR/PhoB-type" evidence="9">
    <location>
        <begin position="136"/>
        <end position="230"/>
    </location>
</feature>
<dbReference type="SMART" id="SM00448">
    <property type="entry name" value="REC"/>
    <property type="match status" value="1"/>
</dbReference>
<evidence type="ECO:0000256" key="3">
    <source>
        <dbReference type="ARBA" id="ARBA00022553"/>
    </source>
</evidence>
<dbReference type="Pfam" id="PF00072">
    <property type="entry name" value="Response_reg"/>
    <property type="match status" value="1"/>
</dbReference>
<dbReference type="GO" id="GO:0005829">
    <property type="term" value="C:cytosol"/>
    <property type="evidence" value="ECO:0007669"/>
    <property type="project" value="TreeGrafter"/>
</dbReference>
<keyword evidence="5" id="KW-0805">Transcription regulation</keyword>
<dbReference type="KEGG" id="simp:C6571_08850"/>
<feature type="modified residue" description="4-aspartylphosphate" evidence="8">
    <location>
        <position position="51"/>
    </location>
</feature>
<dbReference type="GO" id="GO:0000156">
    <property type="term" value="F:phosphorelay response regulator activity"/>
    <property type="evidence" value="ECO:0007669"/>
    <property type="project" value="TreeGrafter"/>
</dbReference>
<sequence>MRILVVEDDAGIAEGLAANLRQRGYAVDVCDSVEGGWSALCRERFDALVLDLGLVDGDGAQLLQRLRALAFPQASATAALPDSALPVLIITARDEVEQRIAGLDKGADDYLVKPFDFNELDARLRALLRRSAGRAQPMVLYGDIALDPAARTVRRADRLVDISPREFSILLVLLEARGRVLSRSQLEERLYSWNAAVESNAIEVHIHHLRRKLGATLIQTMRGVGYFIPRDGHR</sequence>
<dbReference type="InterPro" id="IPR036388">
    <property type="entry name" value="WH-like_DNA-bd_sf"/>
</dbReference>
<dbReference type="PROSITE" id="PS51755">
    <property type="entry name" value="OMPR_PHOB"/>
    <property type="match status" value="1"/>
</dbReference>
<evidence type="ECO:0000256" key="8">
    <source>
        <dbReference type="PROSITE-ProRule" id="PRU00169"/>
    </source>
</evidence>
<keyword evidence="13" id="KW-1185">Reference proteome</keyword>
<dbReference type="Gene3D" id="6.10.250.690">
    <property type="match status" value="1"/>
</dbReference>
<evidence type="ECO:0000256" key="1">
    <source>
        <dbReference type="ARBA" id="ARBA00004496"/>
    </source>
</evidence>
<evidence type="ECO:0000256" key="7">
    <source>
        <dbReference type="ARBA" id="ARBA00023163"/>
    </source>
</evidence>
<organism evidence="12 13">
    <name type="scientific">Simplicispira suum</name>
    <dbReference type="NCBI Taxonomy" id="2109915"/>
    <lineage>
        <taxon>Bacteria</taxon>
        <taxon>Pseudomonadati</taxon>
        <taxon>Pseudomonadota</taxon>
        <taxon>Betaproteobacteria</taxon>
        <taxon>Burkholderiales</taxon>
        <taxon>Comamonadaceae</taxon>
        <taxon>Simplicispira</taxon>
    </lineage>
</organism>
<dbReference type="Gene3D" id="3.40.50.2300">
    <property type="match status" value="1"/>
</dbReference>